<evidence type="ECO:0000313" key="19">
    <source>
        <dbReference type="Xenbase" id="XB-GENE-17331541"/>
    </source>
</evidence>
<dbReference type="FunFam" id="2.40.320.10:FF:000012">
    <property type="entry name" value="Thiamine triphosphatase"/>
    <property type="match status" value="1"/>
</dbReference>
<dbReference type="PaxDb" id="8355-A0A1L8HYR8"/>
<dbReference type="CTD" id="108714869"/>
<protein>
    <recommendedName>
        <fullName evidence="7">Thiamine-triphosphatase</fullName>
        <ecNumber evidence="6">3.6.1.28</ecNumber>
    </recommendedName>
</protein>
<dbReference type="InterPro" id="IPR033469">
    <property type="entry name" value="CYTH-like_dom_sf"/>
</dbReference>
<gene>
    <name evidence="16 17 18 19" type="primary">thtpa.L</name>
</gene>
<dbReference type="RefSeq" id="XP_018114931.1">
    <property type="nucleotide sequence ID" value="XM_018259442.2"/>
</dbReference>
<organism evidence="15 18">
    <name type="scientific">Xenopus laevis</name>
    <name type="common">African clawed frog</name>
    <dbReference type="NCBI Taxonomy" id="8355"/>
    <lineage>
        <taxon>Eukaryota</taxon>
        <taxon>Metazoa</taxon>
        <taxon>Chordata</taxon>
        <taxon>Craniata</taxon>
        <taxon>Vertebrata</taxon>
        <taxon>Euteleostomi</taxon>
        <taxon>Amphibia</taxon>
        <taxon>Batrachia</taxon>
        <taxon>Anura</taxon>
        <taxon>Pipoidea</taxon>
        <taxon>Pipidae</taxon>
        <taxon>Xenopodinae</taxon>
        <taxon>Xenopus</taxon>
        <taxon>Xenopus</taxon>
    </lineage>
</organism>
<evidence type="ECO:0000256" key="3">
    <source>
        <dbReference type="ARBA" id="ARBA00004496"/>
    </source>
</evidence>
<sequence>MYSPTQLSGPIEVERKFVPGPQFEDKLHRLGAKLQKELTFRDSYYDTSDCRLTLGDVWLRLREDSWELKYPPQRGTRGLNGASTQYLELSCETDIARRVSEELNIPCPCSLDLLELQEFASFVTKRRRFDIPPRNGSKHKVVVDLDTADFGFSVGEVEVLVETQEEVQSALKEVEGICKQLGVLSDSPVPGKMSTFLKINRADHYKQLLEAHVL</sequence>
<dbReference type="SMART" id="SM01118">
    <property type="entry name" value="CYTH"/>
    <property type="match status" value="1"/>
</dbReference>
<dbReference type="GO" id="GO:0005737">
    <property type="term" value="C:cytoplasm"/>
    <property type="evidence" value="ECO:0007669"/>
    <property type="project" value="UniProtKB-SubCell"/>
</dbReference>
<keyword evidence="9" id="KW-0479">Metal-binding</keyword>
<reference evidence="16 17" key="1">
    <citation type="submission" date="2025-04" db="UniProtKB">
        <authorList>
            <consortium name="RefSeq"/>
        </authorList>
    </citation>
    <scope>IDENTIFICATION</scope>
    <source>
        <strain evidence="16 17">J_2021</strain>
        <tissue evidence="16 17">Erythrocytes</tissue>
    </source>
</reference>
<dbReference type="GO" id="GO:0000287">
    <property type="term" value="F:magnesium ion binding"/>
    <property type="evidence" value="ECO:0000318"/>
    <property type="project" value="GO_Central"/>
</dbReference>
<dbReference type="GO" id="GO:0042357">
    <property type="term" value="P:thiamine diphosphate metabolic process"/>
    <property type="evidence" value="ECO:0000318"/>
    <property type="project" value="GO_Central"/>
</dbReference>
<evidence type="ECO:0000256" key="6">
    <source>
        <dbReference type="ARBA" id="ARBA00012378"/>
    </source>
</evidence>
<keyword evidence="12" id="KW-0007">Acetylation</keyword>
<dbReference type="KEGG" id="xla:108714869"/>
<dbReference type="SUPFAM" id="SSF55154">
    <property type="entry name" value="CYTH-like phosphatases"/>
    <property type="match status" value="1"/>
</dbReference>
<dbReference type="Bgee" id="108714869">
    <property type="expression patterns" value="Expressed in muscle tissue and 12 other cell types or tissues"/>
</dbReference>
<evidence type="ECO:0000256" key="13">
    <source>
        <dbReference type="ARBA" id="ARBA00048194"/>
    </source>
</evidence>
<name>A0A1L8HYR8_XENLA</name>
<comment type="subcellular location">
    <subcellularLocation>
        <location evidence="3">Cytoplasm</location>
    </subcellularLocation>
</comment>
<dbReference type="Gene3D" id="2.40.320.10">
    <property type="entry name" value="Hypothetical Protein Pfu-838710-001"/>
    <property type="match status" value="1"/>
</dbReference>
<accession>A0A1L8HYR8</accession>
<dbReference type="PROSITE" id="PS51707">
    <property type="entry name" value="CYTH"/>
    <property type="match status" value="1"/>
</dbReference>
<dbReference type="RefSeq" id="XP_018114937.1">
    <property type="nucleotide sequence ID" value="XM_018259448.2"/>
</dbReference>
<dbReference type="InterPro" id="IPR012177">
    <property type="entry name" value="ThTPase_euk"/>
</dbReference>
<comment type="cofactor">
    <cofactor evidence="1">
        <name>Mg(2+)</name>
        <dbReference type="ChEBI" id="CHEBI:18420"/>
    </cofactor>
</comment>
<evidence type="ECO:0000313" key="15">
    <source>
        <dbReference type="Proteomes" id="UP000186698"/>
    </source>
</evidence>
<evidence type="ECO:0000313" key="16">
    <source>
        <dbReference type="RefSeq" id="XP_018114931.1"/>
    </source>
</evidence>
<proteinExistence type="inferred from homology"/>
<keyword evidence="8" id="KW-0963">Cytoplasm</keyword>
<evidence type="ECO:0000256" key="11">
    <source>
        <dbReference type="ARBA" id="ARBA00022842"/>
    </source>
</evidence>
<comment type="similarity">
    <text evidence="4">Belongs to the ThTPase family.</text>
</comment>
<evidence type="ECO:0000256" key="2">
    <source>
        <dbReference type="ARBA" id="ARBA00002106"/>
    </source>
</evidence>
<dbReference type="CDD" id="cd07758">
    <property type="entry name" value="ThTPase"/>
    <property type="match status" value="1"/>
</dbReference>
<dbReference type="GeneID" id="108714869"/>
<dbReference type="PANTHER" id="PTHR14586:SF1">
    <property type="entry name" value="THIAMINE-TRIPHOSPHATASE"/>
    <property type="match status" value="1"/>
</dbReference>
<dbReference type="EC" id="3.6.1.28" evidence="6"/>
<evidence type="ECO:0000256" key="4">
    <source>
        <dbReference type="ARBA" id="ARBA00008181"/>
    </source>
</evidence>
<dbReference type="OrthoDB" id="442176at2759"/>
<evidence type="ECO:0000259" key="14">
    <source>
        <dbReference type="PROSITE" id="PS51707"/>
    </source>
</evidence>
<dbReference type="PANTHER" id="PTHR14586">
    <property type="entry name" value="THIAMINE-TRIPHOSPHATASE"/>
    <property type="match status" value="1"/>
</dbReference>
<comment type="catalytic activity">
    <reaction evidence="13">
        <text>thiamine triphosphate + H2O = thiamine diphosphate + phosphate + H(+)</text>
        <dbReference type="Rhea" id="RHEA:11744"/>
        <dbReference type="ChEBI" id="CHEBI:15377"/>
        <dbReference type="ChEBI" id="CHEBI:15378"/>
        <dbReference type="ChEBI" id="CHEBI:43474"/>
        <dbReference type="ChEBI" id="CHEBI:58937"/>
        <dbReference type="ChEBI" id="CHEBI:58938"/>
        <dbReference type="EC" id="3.6.1.28"/>
    </reaction>
</comment>
<dbReference type="Xenbase" id="XB-GENE-17331541">
    <property type="gene designation" value="thtpa.L"/>
</dbReference>
<dbReference type="InterPro" id="IPR039582">
    <property type="entry name" value="THTPA"/>
</dbReference>
<evidence type="ECO:0000256" key="10">
    <source>
        <dbReference type="ARBA" id="ARBA00022801"/>
    </source>
</evidence>
<keyword evidence="11" id="KW-0460">Magnesium</keyword>
<dbReference type="RefSeq" id="XP_041420878.1">
    <property type="nucleotide sequence ID" value="XM_041564944.1"/>
</dbReference>
<keyword evidence="15" id="KW-1185">Reference proteome</keyword>
<dbReference type="Proteomes" id="UP000186698">
    <property type="component" value="Chromosome 1L"/>
</dbReference>
<evidence type="ECO:0000313" key="17">
    <source>
        <dbReference type="RefSeq" id="XP_018114937.1"/>
    </source>
</evidence>
<comment type="function">
    <text evidence="2">Hydrolase highly specific for thiamine triphosphate (ThTP).</text>
</comment>
<feature type="domain" description="CYTH" evidence="14">
    <location>
        <begin position="10"/>
        <end position="202"/>
    </location>
</feature>
<dbReference type="AlphaFoldDB" id="A0A1L8HYR8"/>
<evidence type="ECO:0000256" key="7">
    <source>
        <dbReference type="ARBA" id="ARBA00020088"/>
    </source>
</evidence>
<dbReference type="Pfam" id="PF01928">
    <property type="entry name" value="CYTH"/>
    <property type="match status" value="1"/>
</dbReference>
<dbReference type="GO" id="GO:0006772">
    <property type="term" value="P:thiamine metabolic process"/>
    <property type="evidence" value="ECO:0007669"/>
    <property type="project" value="InterPro"/>
</dbReference>
<dbReference type="OMA" id="REDENQG"/>
<evidence type="ECO:0000256" key="5">
    <source>
        <dbReference type="ARBA" id="ARBA00011245"/>
    </source>
</evidence>
<dbReference type="STRING" id="8355.A0A1L8HYR8"/>
<dbReference type="GO" id="GO:0050333">
    <property type="term" value="F:thiamine triphosphate phosphatase activity"/>
    <property type="evidence" value="ECO:0007669"/>
    <property type="project" value="UniProtKB-EC"/>
</dbReference>
<dbReference type="AGR" id="Xenbase:XB-GENE-17331541"/>
<comment type="subunit">
    <text evidence="5">Monomer.</text>
</comment>
<evidence type="ECO:0000313" key="18">
    <source>
        <dbReference type="RefSeq" id="XP_041420878.1"/>
    </source>
</evidence>
<keyword evidence="10" id="KW-0378">Hydrolase</keyword>
<evidence type="ECO:0000256" key="8">
    <source>
        <dbReference type="ARBA" id="ARBA00022490"/>
    </source>
</evidence>
<evidence type="ECO:0000256" key="9">
    <source>
        <dbReference type="ARBA" id="ARBA00022723"/>
    </source>
</evidence>
<evidence type="ECO:0000256" key="12">
    <source>
        <dbReference type="ARBA" id="ARBA00022990"/>
    </source>
</evidence>
<evidence type="ECO:0000256" key="1">
    <source>
        <dbReference type="ARBA" id="ARBA00001946"/>
    </source>
</evidence>
<dbReference type="InterPro" id="IPR023577">
    <property type="entry name" value="CYTH_domain"/>
</dbReference>